<accession>A0A061RQW6</accession>
<feature type="non-terminal residue" evidence="1">
    <location>
        <position position="73"/>
    </location>
</feature>
<name>A0A061RQW6_9CHLO</name>
<protein>
    <submittedName>
        <fullName evidence="1">Uncharacterized protein</fullName>
    </submittedName>
</protein>
<reference evidence="1" key="1">
    <citation type="submission" date="2014-05" db="EMBL/GenBank/DDBJ databases">
        <title>The transcriptome of the halophilic microalga Tetraselmis sp. GSL018 isolated from the Great Salt Lake, Utah.</title>
        <authorList>
            <person name="Jinkerson R.E."/>
            <person name="D'Adamo S."/>
            <person name="Posewitz M.C."/>
        </authorList>
    </citation>
    <scope>NUCLEOTIDE SEQUENCE</scope>
    <source>
        <strain evidence="1">GSL018</strain>
    </source>
</reference>
<dbReference type="AlphaFoldDB" id="A0A061RQW6"/>
<feature type="non-terminal residue" evidence="1">
    <location>
        <position position="1"/>
    </location>
</feature>
<sequence>GLVDVVNVMTVNPGTEHGDTHPHPSFFVGVKNCRSIHCPNQKIRDGLSATKAVRNPELLAYDRTLRKKWQYTR</sequence>
<proteinExistence type="predicted"/>
<evidence type="ECO:0000313" key="1">
    <source>
        <dbReference type="EMBL" id="JAC73075.1"/>
    </source>
</evidence>
<gene>
    <name evidence="1" type="ORF">TSPGSL018_29796</name>
</gene>
<dbReference type="EMBL" id="GBEZ01012853">
    <property type="protein sequence ID" value="JAC73075.1"/>
    <property type="molecule type" value="Transcribed_RNA"/>
</dbReference>
<organism evidence="1">
    <name type="scientific">Tetraselmis sp. GSL018</name>
    <dbReference type="NCBI Taxonomy" id="582737"/>
    <lineage>
        <taxon>Eukaryota</taxon>
        <taxon>Viridiplantae</taxon>
        <taxon>Chlorophyta</taxon>
        <taxon>core chlorophytes</taxon>
        <taxon>Chlorodendrophyceae</taxon>
        <taxon>Chlorodendrales</taxon>
        <taxon>Chlorodendraceae</taxon>
        <taxon>Tetraselmis</taxon>
    </lineage>
</organism>